<feature type="domain" description="AMP-binding enzyme C-terminal" evidence="4">
    <location>
        <begin position="431"/>
        <end position="509"/>
    </location>
</feature>
<dbReference type="InterPro" id="IPR000873">
    <property type="entry name" value="AMP-dep_synth/lig_dom"/>
</dbReference>
<dbReference type="GO" id="GO:0006631">
    <property type="term" value="P:fatty acid metabolic process"/>
    <property type="evidence" value="ECO:0007669"/>
    <property type="project" value="TreeGrafter"/>
</dbReference>
<dbReference type="KEGG" id="ppai:E1956_41365"/>
<sequence length="524" mass="58002">MERVRELAVAAPGKEALRFAGTNEILTYAALNERADRVAHWLISLGLQPGDGIALLFENHPALAVLAVGAERAGLYYTPISIQLKTREVAHVLKDCGARVLIASQAMRELAQTLVTEGATQGVACFMATAEDALGSAVDCAPPPGFASLNDALARVDTREPLPACPQGRDFLYSSGTTGLPKGVLKPLVPWEQRAIDDTEMASWRKSFGFDQDSVYLSTAPLYHAAPLRYLMRVLRVGGRIIVLRKFDPKAALDTIERYRVTHSQWVPTMFIRMLNLPEAVRKRYDVRSLKVAIHAAAPCPPLVKEQMIEWFGPVIYEYYAGSEGVGLTAIGPEEWLAHRGSVGRAKFGTLHIVDDEDRDLPVGEIGRVFFEGGPPFEYFNDPVKTRGVFNRHGWATYGDIGHVDADGYLYLSDRRVDLIISGGVNVYPQEIENVLAEHPAVADVAVIGVPHDEFGEAVKAVVQLRERDAASPQLVEALLVFCRERLSHIKVPRSVEFEEALPRHDNGKLLRRLLKERYRIAVR</sequence>
<keyword evidence="6" id="KW-1185">Reference proteome</keyword>
<evidence type="ECO:0000259" key="3">
    <source>
        <dbReference type="Pfam" id="PF00501"/>
    </source>
</evidence>
<dbReference type="OrthoDB" id="9766486at2"/>
<dbReference type="PANTHER" id="PTHR43201">
    <property type="entry name" value="ACYL-COA SYNTHETASE"/>
    <property type="match status" value="1"/>
</dbReference>
<proteinExistence type="inferred from homology"/>
<dbReference type="Proteomes" id="UP000295727">
    <property type="component" value="Chromosome 4"/>
</dbReference>
<dbReference type="SUPFAM" id="SSF56801">
    <property type="entry name" value="Acetyl-CoA synthetase-like"/>
    <property type="match status" value="1"/>
</dbReference>
<dbReference type="InterPro" id="IPR045851">
    <property type="entry name" value="AMP-bd_C_sf"/>
</dbReference>
<dbReference type="Pfam" id="PF13193">
    <property type="entry name" value="AMP-binding_C"/>
    <property type="match status" value="1"/>
</dbReference>
<organism evidence="5 6">
    <name type="scientific">Paraburkholderia pallida</name>
    <dbReference type="NCBI Taxonomy" id="2547399"/>
    <lineage>
        <taxon>Bacteria</taxon>
        <taxon>Pseudomonadati</taxon>
        <taxon>Pseudomonadota</taxon>
        <taxon>Betaproteobacteria</taxon>
        <taxon>Burkholderiales</taxon>
        <taxon>Burkholderiaceae</taxon>
        <taxon>Paraburkholderia</taxon>
    </lineage>
</organism>
<accession>A0A4P7D4F2</accession>
<dbReference type="InterPro" id="IPR025110">
    <property type="entry name" value="AMP-bd_C"/>
</dbReference>
<dbReference type="Gene3D" id="3.30.300.30">
    <property type="match status" value="1"/>
</dbReference>
<gene>
    <name evidence="5" type="ORF">E1956_41365</name>
</gene>
<dbReference type="PANTHER" id="PTHR43201:SF5">
    <property type="entry name" value="MEDIUM-CHAIN ACYL-COA LIGASE ACSF2, MITOCHONDRIAL"/>
    <property type="match status" value="1"/>
</dbReference>
<protein>
    <submittedName>
        <fullName evidence="5">Acyl-CoA synthetase</fullName>
    </submittedName>
</protein>
<evidence type="ECO:0000313" key="6">
    <source>
        <dbReference type="Proteomes" id="UP000295727"/>
    </source>
</evidence>
<name>A0A4P7D4F2_9BURK</name>
<reference evidence="5 6" key="1">
    <citation type="submission" date="2019-03" db="EMBL/GenBank/DDBJ databases">
        <title>Paraburkholderia sp. 7MH5, isolated from subtropical forest soil.</title>
        <authorList>
            <person name="Gao Z.-H."/>
            <person name="Qiu L.-H."/>
        </authorList>
    </citation>
    <scope>NUCLEOTIDE SEQUENCE [LARGE SCALE GENOMIC DNA]</scope>
    <source>
        <strain evidence="5 6">7MH5</strain>
    </source>
</reference>
<evidence type="ECO:0000256" key="1">
    <source>
        <dbReference type="ARBA" id="ARBA00006432"/>
    </source>
</evidence>
<dbReference type="GO" id="GO:0031956">
    <property type="term" value="F:medium-chain fatty acid-CoA ligase activity"/>
    <property type="evidence" value="ECO:0007669"/>
    <property type="project" value="TreeGrafter"/>
</dbReference>
<dbReference type="RefSeq" id="WP_134759114.1">
    <property type="nucleotide sequence ID" value="NZ_CP038151.1"/>
</dbReference>
<comment type="similarity">
    <text evidence="1">Belongs to the ATP-dependent AMP-binding enzyme family.</text>
</comment>
<evidence type="ECO:0000259" key="4">
    <source>
        <dbReference type="Pfam" id="PF13193"/>
    </source>
</evidence>
<feature type="domain" description="AMP-dependent synthetase/ligase" evidence="3">
    <location>
        <begin position="8"/>
        <end position="373"/>
    </location>
</feature>
<evidence type="ECO:0000256" key="2">
    <source>
        <dbReference type="ARBA" id="ARBA00022598"/>
    </source>
</evidence>
<dbReference type="Pfam" id="PF00501">
    <property type="entry name" value="AMP-binding"/>
    <property type="match status" value="1"/>
</dbReference>
<evidence type="ECO:0000313" key="5">
    <source>
        <dbReference type="EMBL" id="QBR03569.1"/>
    </source>
</evidence>
<keyword evidence="2" id="KW-0436">Ligase</keyword>
<dbReference type="Gene3D" id="3.40.50.12780">
    <property type="entry name" value="N-terminal domain of ligase-like"/>
    <property type="match status" value="1"/>
</dbReference>
<dbReference type="InterPro" id="IPR042099">
    <property type="entry name" value="ANL_N_sf"/>
</dbReference>
<dbReference type="AlphaFoldDB" id="A0A4P7D4F2"/>
<dbReference type="EMBL" id="CP038151">
    <property type="protein sequence ID" value="QBR03569.1"/>
    <property type="molecule type" value="Genomic_DNA"/>
</dbReference>